<feature type="region of interest" description="Disordered" evidence="1">
    <location>
        <begin position="81"/>
        <end position="125"/>
    </location>
</feature>
<feature type="compositionally biased region" description="Basic and acidic residues" evidence="1">
    <location>
        <begin position="94"/>
        <end position="115"/>
    </location>
</feature>
<evidence type="ECO:0000256" key="1">
    <source>
        <dbReference type="SAM" id="MobiDB-lite"/>
    </source>
</evidence>
<name>A0A6A4TLM8_SCOMX</name>
<evidence type="ECO:0000313" key="2">
    <source>
        <dbReference type="EMBL" id="KAF0045749.1"/>
    </source>
</evidence>
<protein>
    <submittedName>
        <fullName evidence="2">Uncharacterized protein</fullName>
    </submittedName>
</protein>
<evidence type="ECO:0000313" key="3">
    <source>
        <dbReference type="Proteomes" id="UP000438429"/>
    </source>
</evidence>
<gene>
    <name evidence="2" type="ORF">F2P81_002278</name>
</gene>
<comment type="caution">
    <text evidence="2">The sequence shown here is derived from an EMBL/GenBank/DDBJ whole genome shotgun (WGS) entry which is preliminary data.</text>
</comment>
<dbReference type="EMBL" id="VEVO01000002">
    <property type="protein sequence ID" value="KAF0045749.1"/>
    <property type="molecule type" value="Genomic_DNA"/>
</dbReference>
<proteinExistence type="predicted"/>
<accession>A0A6A4TLM8</accession>
<dbReference type="AlphaFoldDB" id="A0A6A4TLM8"/>
<organism evidence="2 3">
    <name type="scientific">Scophthalmus maximus</name>
    <name type="common">Turbot</name>
    <name type="synonym">Psetta maxima</name>
    <dbReference type="NCBI Taxonomy" id="52904"/>
    <lineage>
        <taxon>Eukaryota</taxon>
        <taxon>Metazoa</taxon>
        <taxon>Chordata</taxon>
        <taxon>Craniata</taxon>
        <taxon>Vertebrata</taxon>
        <taxon>Euteleostomi</taxon>
        <taxon>Actinopterygii</taxon>
        <taxon>Neopterygii</taxon>
        <taxon>Teleostei</taxon>
        <taxon>Neoteleostei</taxon>
        <taxon>Acanthomorphata</taxon>
        <taxon>Carangaria</taxon>
        <taxon>Pleuronectiformes</taxon>
        <taxon>Pleuronectoidei</taxon>
        <taxon>Scophthalmidae</taxon>
        <taxon>Scophthalmus</taxon>
    </lineage>
</organism>
<reference evidence="2 3" key="1">
    <citation type="submission" date="2019-06" db="EMBL/GenBank/DDBJ databases">
        <title>Draft genomes of female and male turbot (Scophthalmus maximus).</title>
        <authorList>
            <person name="Xu H."/>
            <person name="Xu X.-W."/>
            <person name="Shao C."/>
            <person name="Chen S."/>
        </authorList>
    </citation>
    <scope>NUCLEOTIDE SEQUENCE [LARGE SCALE GENOMIC DNA]</scope>
    <source>
        <strain evidence="2">Ysfricsl-2016a</strain>
        <tissue evidence="2">Blood</tissue>
    </source>
</reference>
<sequence length="125" mass="14008">MRMDSSFQGTARDELFIGLFCVTHRMPFRFGERLEFGFARGLTSRYPVGLRREGVCSTPAGILTSNALKATYPMPVLQPAAGLDSQQPVLRPAAEQHEQKSHSPKEQSQEEEQRLLFRTGHVSVC</sequence>
<dbReference type="Proteomes" id="UP000438429">
    <property type="component" value="Unassembled WGS sequence"/>
</dbReference>